<reference evidence="9" key="1">
    <citation type="submission" date="2019-02" db="EMBL/GenBank/DDBJ databases">
        <title>Draft genome sequence of Muricauda sp. 176CP4-71.</title>
        <authorList>
            <person name="Park J.-S."/>
        </authorList>
    </citation>
    <scope>NUCLEOTIDE SEQUENCE [LARGE SCALE GENOMIC DNA]</scope>
    <source>
        <strain evidence="9">176GS2-150</strain>
    </source>
</reference>
<evidence type="ECO:0000256" key="1">
    <source>
        <dbReference type="ARBA" id="ARBA00004533"/>
    </source>
</evidence>
<gene>
    <name evidence="8" type="ORF">EXY25_07885</name>
</gene>
<protein>
    <submittedName>
        <fullName evidence="8">Paraquat-inducible membrane protein A</fullName>
    </submittedName>
</protein>
<evidence type="ECO:0000256" key="5">
    <source>
        <dbReference type="ARBA" id="ARBA00022989"/>
    </source>
</evidence>
<proteinExistence type="predicted"/>
<keyword evidence="6 7" id="KW-0472">Membrane</keyword>
<sequence>MKPNTDPETPAASGRAIHRGLVLCHDCHKLNRWDIKQAYATQRCGRCGAKMHPRKPNSLARTWALSITAALCLIPANILPIMTIISFGKGQSDTIMSGVIALIHYEMYPIALVVFIASVAVPVMKLLGIWILCLSVQFGWNSSPRQRTVLYRMVEFIGKWSMLDVFVIAILVALVNLGALATIEAGHGATAFCLAVVITIFAAESFDSRLIWDQEENRNE</sequence>
<keyword evidence="3" id="KW-0997">Cell inner membrane</keyword>
<evidence type="ECO:0000256" key="3">
    <source>
        <dbReference type="ARBA" id="ARBA00022519"/>
    </source>
</evidence>
<evidence type="ECO:0000256" key="7">
    <source>
        <dbReference type="SAM" id="Phobius"/>
    </source>
</evidence>
<feature type="transmembrane region" description="Helical" evidence="7">
    <location>
        <begin position="160"/>
        <end position="179"/>
    </location>
</feature>
<dbReference type="EMBL" id="SHLY01000002">
    <property type="protein sequence ID" value="TAA47154.1"/>
    <property type="molecule type" value="Genomic_DNA"/>
</dbReference>
<feature type="transmembrane region" description="Helical" evidence="7">
    <location>
        <begin position="185"/>
        <end position="203"/>
    </location>
</feature>
<dbReference type="RefSeq" id="WP_130566346.1">
    <property type="nucleotide sequence ID" value="NZ_SHLY01000002.1"/>
</dbReference>
<keyword evidence="5 7" id="KW-1133">Transmembrane helix</keyword>
<organism evidence="8 9">
    <name type="scientific">Corallincola spongiicola</name>
    <dbReference type="NCBI Taxonomy" id="2520508"/>
    <lineage>
        <taxon>Bacteria</taxon>
        <taxon>Pseudomonadati</taxon>
        <taxon>Pseudomonadota</taxon>
        <taxon>Gammaproteobacteria</taxon>
        <taxon>Alteromonadales</taxon>
        <taxon>Psychromonadaceae</taxon>
        <taxon>Corallincola</taxon>
    </lineage>
</organism>
<name>A0ABY1WR15_9GAMM</name>
<keyword evidence="2" id="KW-1003">Cell membrane</keyword>
<keyword evidence="9" id="KW-1185">Reference proteome</keyword>
<feature type="transmembrane region" description="Helical" evidence="7">
    <location>
        <begin position="63"/>
        <end position="87"/>
    </location>
</feature>
<dbReference type="InterPro" id="IPR051800">
    <property type="entry name" value="PqiA-PqiB_transport"/>
</dbReference>
<comment type="caution">
    <text evidence="8">The sequence shown here is derived from an EMBL/GenBank/DDBJ whole genome shotgun (WGS) entry which is preliminary data.</text>
</comment>
<accession>A0ABY1WR15</accession>
<evidence type="ECO:0000313" key="8">
    <source>
        <dbReference type="EMBL" id="TAA47154.1"/>
    </source>
</evidence>
<dbReference type="PANTHER" id="PTHR30462">
    <property type="entry name" value="INTERMEMBRANE TRANSPORT PROTEIN PQIB-RELATED"/>
    <property type="match status" value="1"/>
</dbReference>
<evidence type="ECO:0000256" key="2">
    <source>
        <dbReference type="ARBA" id="ARBA00022475"/>
    </source>
</evidence>
<dbReference type="InterPro" id="IPR007498">
    <property type="entry name" value="PqiA-like"/>
</dbReference>
<feature type="transmembrane region" description="Helical" evidence="7">
    <location>
        <begin position="107"/>
        <end position="140"/>
    </location>
</feature>
<comment type="subcellular location">
    <subcellularLocation>
        <location evidence="1">Cell inner membrane</location>
    </subcellularLocation>
</comment>
<evidence type="ECO:0000256" key="6">
    <source>
        <dbReference type="ARBA" id="ARBA00023136"/>
    </source>
</evidence>
<evidence type="ECO:0000313" key="9">
    <source>
        <dbReference type="Proteomes" id="UP000292544"/>
    </source>
</evidence>
<dbReference type="Proteomes" id="UP000292544">
    <property type="component" value="Unassembled WGS sequence"/>
</dbReference>
<dbReference type="PANTHER" id="PTHR30462:SF3">
    <property type="entry name" value="INTERMEMBRANE TRANSPORT PROTEIN PQIA"/>
    <property type="match status" value="1"/>
</dbReference>
<keyword evidence="4 7" id="KW-0812">Transmembrane</keyword>
<dbReference type="Pfam" id="PF04403">
    <property type="entry name" value="PqiA"/>
    <property type="match status" value="1"/>
</dbReference>
<evidence type="ECO:0000256" key="4">
    <source>
        <dbReference type="ARBA" id="ARBA00022692"/>
    </source>
</evidence>